<dbReference type="EMBL" id="BK002840">
    <property type="protein sequence ID" value="DAA04345.1"/>
    <property type="molecule type" value="Genomic_DNA"/>
</dbReference>
<sequence length="102" mass="11143">MQMQGKCCISPDNCQRQQAEPAASSQAASCQESGALAHIKQHAVHLRRRLRWPTDHPTSGQTTNGTANKSSVPKKACLPSKWWPSGELLLSCKFKATKNGNK</sequence>
<name>Q6IJ76_DROME</name>
<feature type="region of interest" description="Disordered" evidence="1">
    <location>
        <begin position="51"/>
        <end position="74"/>
    </location>
</feature>
<evidence type="ECO:0000313" key="2">
    <source>
        <dbReference type="EMBL" id="DAA04345.1"/>
    </source>
</evidence>
<evidence type="ECO:0000256" key="1">
    <source>
        <dbReference type="SAM" id="MobiDB-lite"/>
    </source>
</evidence>
<reference evidence="2" key="1">
    <citation type="journal article" date="2003" name="Genome Biol.">
        <title>An integrated gene annotation and transcriptional profiling approach towards the full gene content of the Drosophila genome.</title>
        <authorList>
            <person name="Hild M."/>
            <person name="Beckmann B."/>
            <person name="Haas S.A."/>
            <person name="Koch B."/>
            <person name="Solovyev V."/>
            <person name="Busold C."/>
            <person name="Fellenberg K."/>
            <person name="Boutros M."/>
            <person name="Vingron M."/>
            <person name="Sauer F."/>
            <person name="Hoheisel J.D."/>
            <person name="Paro R."/>
        </authorList>
    </citation>
    <scope>NUCLEOTIDE SEQUENCE</scope>
</reference>
<feature type="compositionally biased region" description="Polar residues" evidence="1">
    <location>
        <begin position="56"/>
        <end position="71"/>
    </location>
</feature>
<gene>
    <name evidence="2" type="ORF">HDC15743</name>
</gene>
<dbReference type="AlphaFoldDB" id="Q6IJ76"/>
<accession>Q6IJ76</accession>
<proteinExistence type="predicted"/>
<protein>
    <submittedName>
        <fullName evidence="2">HDC15743</fullName>
    </submittedName>
</protein>
<organism evidence="2">
    <name type="scientific">Drosophila melanogaster</name>
    <name type="common">Fruit fly</name>
    <dbReference type="NCBI Taxonomy" id="7227"/>
    <lineage>
        <taxon>Eukaryota</taxon>
        <taxon>Metazoa</taxon>
        <taxon>Ecdysozoa</taxon>
        <taxon>Arthropoda</taxon>
        <taxon>Hexapoda</taxon>
        <taxon>Insecta</taxon>
        <taxon>Pterygota</taxon>
        <taxon>Neoptera</taxon>
        <taxon>Endopterygota</taxon>
        <taxon>Diptera</taxon>
        <taxon>Brachycera</taxon>
        <taxon>Muscomorpha</taxon>
        <taxon>Ephydroidea</taxon>
        <taxon>Drosophilidae</taxon>
        <taxon>Drosophila</taxon>
        <taxon>Sophophora</taxon>
    </lineage>
</organism>